<accession>A0A8B8SR58</accession>
<protein>
    <submittedName>
        <fullName evidence="2">Uncharacterized protein LOC116662588 isoform X5</fullName>
    </submittedName>
</protein>
<proteinExistence type="predicted"/>
<dbReference type="AlphaFoldDB" id="A0A8B8SR58"/>
<gene>
    <name evidence="2" type="primary">LOC116662588</name>
</gene>
<keyword evidence="1" id="KW-1185">Reference proteome</keyword>
<evidence type="ECO:0000313" key="1">
    <source>
        <dbReference type="Proteomes" id="UP000694856"/>
    </source>
</evidence>
<reference evidence="2" key="1">
    <citation type="submission" date="2025-08" db="UniProtKB">
        <authorList>
            <consortium name="RefSeq"/>
        </authorList>
    </citation>
    <scope>IDENTIFICATION</scope>
    <source>
        <tissue evidence="2">Ear skin</tissue>
    </source>
</reference>
<dbReference type="RefSeq" id="XP_032332249.1">
    <property type="nucleotide sequence ID" value="XM_032476358.1"/>
</dbReference>
<organism evidence="1 2">
    <name type="scientific">Camelus ferus</name>
    <name type="common">Wild bactrian camel</name>
    <name type="synonym">Camelus bactrianus ferus</name>
    <dbReference type="NCBI Taxonomy" id="419612"/>
    <lineage>
        <taxon>Eukaryota</taxon>
        <taxon>Metazoa</taxon>
        <taxon>Chordata</taxon>
        <taxon>Craniata</taxon>
        <taxon>Vertebrata</taxon>
        <taxon>Euteleostomi</taxon>
        <taxon>Mammalia</taxon>
        <taxon>Eutheria</taxon>
        <taxon>Laurasiatheria</taxon>
        <taxon>Artiodactyla</taxon>
        <taxon>Tylopoda</taxon>
        <taxon>Camelidae</taxon>
        <taxon>Camelus</taxon>
    </lineage>
</organism>
<dbReference type="GeneID" id="116662588"/>
<sequence>MGQEGCGGTDARVSQDLCGRRWVSARGQPRPLVVSVASPQQAERRGPGGAGNRDSCLHAGAWMLQPSCVHLQISARGRSHPVPLTSYATRIGHDAKIFYMKGNVCWHGPSSVSPETPAAARILVCIFCVKGARLTRVLVPGTCVEGPGPAPVRPLLPSGLAGHGKSDLGSLIGACDGR</sequence>
<name>A0A8B8SR58_CAMFR</name>
<evidence type="ECO:0000313" key="2">
    <source>
        <dbReference type="RefSeq" id="XP_032332249.1"/>
    </source>
</evidence>
<dbReference type="Proteomes" id="UP000694856">
    <property type="component" value="Unplaced"/>
</dbReference>